<keyword evidence="2" id="KW-1185">Reference proteome</keyword>
<name>A0A1X1DC14_9GAMM</name>
<proteinExistence type="predicted"/>
<organism evidence="1 2">
    <name type="scientific">Pantoea wallisii</name>
    <dbReference type="NCBI Taxonomy" id="1076551"/>
    <lineage>
        <taxon>Bacteria</taxon>
        <taxon>Pseudomonadati</taxon>
        <taxon>Pseudomonadota</taxon>
        <taxon>Gammaproteobacteria</taxon>
        <taxon>Enterobacterales</taxon>
        <taxon>Erwiniaceae</taxon>
        <taxon>Pantoea</taxon>
    </lineage>
</organism>
<comment type="caution">
    <text evidence="1">The sequence shown here is derived from an EMBL/GenBank/DDBJ whole genome shotgun (WGS) entry which is preliminary data.</text>
</comment>
<dbReference type="EMBL" id="MLFS01000010">
    <property type="protein sequence ID" value="ORM74212.1"/>
    <property type="molecule type" value="Genomic_DNA"/>
</dbReference>
<dbReference type="RefSeq" id="WP_128600179.1">
    <property type="nucleotide sequence ID" value="NZ_MLFS01000010.1"/>
</dbReference>
<gene>
    <name evidence="1" type="ORF">HA48_05710</name>
</gene>
<sequence length="156" mass="17667">MRKAIWGLVIALMFVVPWVLALLLRPGEPVPEWCEVPYHIDNEGNPAGSIDATIRTRFKPGGNGSSSLIGTVTLDNRHYRIHRISDITWRRQGDFMISTTSNVRVLAEDTLPPALAAQILFSPMREGNHDYYQMYQLPNGDQMINYAGLPRLYCHT</sequence>
<dbReference type="AlphaFoldDB" id="A0A1X1DC14"/>
<dbReference type="OrthoDB" id="6539460at2"/>
<protein>
    <submittedName>
        <fullName evidence="1">Uncharacterized protein</fullName>
    </submittedName>
</protein>
<reference evidence="1 2" key="1">
    <citation type="journal article" date="2017" name="Antonie Van Leeuwenhoek">
        <title>Phylogenomic resolution of the bacterial genus Pantoea and its relationship with Erwinia and Tatumella.</title>
        <authorList>
            <person name="Palmer M."/>
            <person name="Steenkamp E.T."/>
            <person name="Coetzee M.P."/>
            <person name="Chan W.Y."/>
            <person name="van Zyl E."/>
            <person name="De Maayer P."/>
            <person name="Coutinho T.A."/>
            <person name="Blom J."/>
            <person name="Smits T.H."/>
            <person name="Duffy B."/>
            <person name="Venter S.N."/>
        </authorList>
    </citation>
    <scope>NUCLEOTIDE SEQUENCE [LARGE SCALE GENOMIC DNA]</scope>
    <source>
        <strain evidence="1 2">LMG 26277</strain>
    </source>
</reference>
<evidence type="ECO:0000313" key="1">
    <source>
        <dbReference type="EMBL" id="ORM74212.1"/>
    </source>
</evidence>
<accession>A0A1X1DC14</accession>
<dbReference type="Proteomes" id="UP000193104">
    <property type="component" value="Unassembled WGS sequence"/>
</dbReference>
<dbReference type="STRING" id="1076551.HA48_05710"/>
<evidence type="ECO:0000313" key="2">
    <source>
        <dbReference type="Proteomes" id="UP000193104"/>
    </source>
</evidence>